<dbReference type="EMBL" id="AK318982">
    <property type="protein sequence ID" value="BAH57097.1"/>
    <property type="molecule type" value="mRNA"/>
</dbReference>
<gene>
    <name evidence="1" type="ordered locus">At2g35370</name>
</gene>
<organism evidence="1">
    <name type="scientific">Arabidopsis thaliana</name>
    <name type="common">Mouse-ear cress</name>
    <dbReference type="NCBI Taxonomy" id="3702"/>
    <lineage>
        <taxon>Eukaryota</taxon>
        <taxon>Viridiplantae</taxon>
        <taxon>Streptophyta</taxon>
        <taxon>Embryophyta</taxon>
        <taxon>Tracheophyta</taxon>
        <taxon>Spermatophyta</taxon>
        <taxon>Magnoliopsida</taxon>
        <taxon>eudicotyledons</taxon>
        <taxon>Gunneridae</taxon>
        <taxon>Pentapetalae</taxon>
        <taxon>rosids</taxon>
        <taxon>malvids</taxon>
        <taxon>Brassicales</taxon>
        <taxon>Brassicaceae</taxon>
        <taxon>Camelineae</taxon>
        <taxon>Arabidopsis</taxon>
    </lineage>
</organism>
<dbReference type="EMBL" id="AK318821">
    <property type="protein sequence ID" value="BAH56936.1"/>
    <property type="molecule type" value="mRNA"/>
</dbReference>
<dbReference type="AlphaFoldDB" id="C0Z2K7"/>
<accession>C0Z2K7</accession>
<name>C0Z2K7_ARATH</name>
<reference evidence="1" key="1">
    <citation type="journal article" date="2009" name="DNA Res.">
        <title>Analysis of multiple occurrences of alternative splicing events in Arabidopsis thaliana using novel sequenced full-length cDNAs.</title>
        <authorList>
            <person name="Iida K."/>
            <person name="Fukami-Kobayashi K."/>
            <person name="Toyoda A."/>
            <person name="Sakaki Y."/>
            <person name="Kobayashi M."/>
            <person name="Seki M."/>
            <person name="Shinozaki K."/>
        </authorList>
    </citation>
    <scope>NUCLEOTIDE SEQUENCE</scope>
    <source>
        <tissue evidence="1">Mixture of silique and flower</tissue>
    </source>
</reference>
<proteinExistence type="evidence at transcript level"/>
<protein>
    <submittedName>
        <fullName evidence="1">AT2G35370 protein</fullName>
    </submittedName>
</protein>
<sequence length="73" mass="7934">MALRMWASSTANALKLSSSVSKSHLSPFSFSRCFSTGVCNCVCSCVCIALSETVDECLCYFFSFGGFEVCKFT</sequence>
<evidence type="ECO:0000313" key="1">
    <source>
        <dbReference type="EMBL" id="BAH56936.1"/>
    </source>
</evidence>